<evidence type="ECO:0008006" key="3">
    <source>
        <dbReference type="Google" id="ProtNLM"/>
    </source>
</evidence>
<reference evidence="1 2" key="1">
    <citation type="submission" date="2020-10" db="EMBL/GenBank/DDBJ databases">
        <title>Identification of Nocardia species via Next-generation sequencing and recognition of intraspecies genetic diversity.</title>
        <authorList>
            <person name="Li P."/>
            <person name="Li P."/>
            <person name="Lu B."/>
        </authorList>
    </citation>
    <scope>NUCLEOTIDE SEQUENCE [LARGE SCALE GENOMIC DNA]</scope>
    <source>
        <strain evidence="1 2">BJ06-0157</strain>
    </source>
</reference>
<protein>
    <recommendedName>
        <fullName evidence="3">Transposase</fullName>
    </recommendedName>
</protein>
<gene>
    <name evidence="1" type="ORF">IU459_36825</name>
</gene>
<evidence type="ECO:0000313" key="2">
    <source>
        <dbReference type="Proteomes" id="UP000702209"/>
    </source>
</evidence>
<dbReference type="Proteomes" id="UP000702209">
    <property type="component" value="Unassembled WGS sequence"/>
</dbReference>
<evidence type="ECO:0000313" key="1">
    <source>
        <dbReference type="EMBL" id="MBF6303025.1"/>
    </source>
</evidence>
<name>A0ABS0D2F7_9NOCA</name>
<organism evidence="1 2">
    <name type="scientific">Nocardia amamiensis</name>
    <dbReference type="NCBI Taxonomy" id="404578"/>
    <lineage>
        <taxon>Bacteria</taxon>
        <taxon>Bacillati</taxon>
        <taxon>Actinomycetota</taxon>
        <taxon>Actinomycetes</taxon>
        <taxon>Mycobacteriales</taxon>
        <taxon>Nocardiaceae</taxon>
        <taxon>Nocardia</taxon>
    </lineage>
</organism>
<keyword evidence="2" id="KW-1185">Reference proteome</keyword>
<dbReference type="EMBL" id="JADLQX010000108">
    <property type="protein sequence ID" value="MBF6303025.1"/>
    <property type="molecule type" value="Genomic_DNA"/>
</dbReference>
<sequence>MIALTLPEIRRLTIALALPALRCTHHILAWSNWRRRRQHQARLSHYRRRGHPLA</sequence>
<accession>A0ABS0D2F7</accession>
<comment type="caution">
    <text evidence="1">The sequence shown here is derived from an EMBL/GenBank/DDBJ whole genome shotgun (WGS) entry which is preliminary data.</text>
</comment>
<proteinExistence type="predicted"/>
<dbReference type="RefSeq" id="WP_195134201.1">
    <property type="nucleotide sequence ID" value="NZ_JADLQX010000108.1"/>
</dbReference>